<evidence type="ECO:0000313" key="8">
    <source>
        <dbReference type="Proteomes" id="UP000008630"/>
    </source>
</evidence>
<reference key="1">
    <citation type="submission" date="2010-11" db="EMBL/GenBank/DDBJ databases">
        <title>The complete genome of Bacteroides helcogenes P 36-108.</title>
        <authorList>
            <consortium name="US DOE Joint Genome Institute (JGI-PGF)"/>
            <person name="Lucas S."/>
            <person name="Copeland A."/>
            <person name="Lapidus A."/>
            <person name="Bruce D."/>
            <person name="Goodwin L."/>
            <person name="Pitluck S."/>
            <person name="Kyrpides N."/>
            <person name="Mavromatis K."/>
            <person name="Ivanova N."/>
            <person name="Zeytun A."/>
            <person name="Brettin T."/>
            <person name="Detter J.C."/>
            <person name="Tapia R."/>
            <person name="Han C."/>
            <person name="Land M."/>
            <person name="Hauser L."/>
            <person name="Markowitz V."/>
            <person name="Cheng J.-F."/>
            <person name="Hugenholtz P."/>
            <person name="Woyke T."/>
            <person name="Wu D."/>
            <person name="Gronow S."/>
            <person name="Wellnitz S."/>
            <person name="Brambilla E."/>
            <person name="Klenk H.-P."/>
            <person name="Eisen J.A."/>
        </authorList>
    </citation>
    <scope>NUCLEOTIDE SEQUENCE</scope>
    <source>
        <strain>P 36-108</strain>
    </source>
</reference>
<feature type="transmembrane region" description="Helical" evidence="5">
    <location>
        <begin position="400"/>
        <end position="419"/>
    </location>
</feature>
<dbReference type="NCBIfam" id="NF045576">
    <property type="entry name" value="BT_3928_fam"/>
    <property type="match status" value="1"/>
</dbReference>
<dbReference type="HOGENOM" id="CLU_041394_0_0_10"/>
<gene>
    <name evidence="7" type="ordered locus">Bache_0081</name>
</gene>
<evidence type="ECO:0000256" key="4">
    <source>
        <dbReference type="ARBA" id="ARBA00023136"/>
    </source>
</evidence>
<evidence type="ECO:0000256" key="5">
    <source>
        <dbReference type="SAM" id="Phobius"/>
    </source>
</evidence>
<keyword evidence="8" id="KW-1185">Reference proteome</keyword>
<dbReference type="EMBL" id="CP002352">
    <property type="protein sequence ID" value="ADV42111.1"/>
    <property type="molecule type" value="Genomic_DNA"/>
</dbReference>
<dbReference type="PATRIC" id="fig|693979.3.peg.87"/>
<dbReference type="AlphaFoldDB" id="E6SRV2"/>
<dbReference type="eggNOG" id="COG2259">
    <property type="taxonomic scope" value="Bacteria"/>
</dbReference>
<dbReference type="OrthoDB" id="9809429at2"/>
<protein>
    <recommendedName>
        <fullName evidence="6">Methylamine utilisation protein MauE domain-containing protein</fullName>
    </recommendedName>
</protein>
<organism evidence="7 8">
    <name type="scientific">Bacteroides helcogenes (strain ATCC 35417 / DSM 20613 / JCM 6297 / CCUG 15421 / P 36-108)</name>
    <dbReference type="NCBI Taxonomy" id="693979"/>
    <lineage>
        <taxon>Bacteria</taxon>
        <taxon>Pseudomonadati</taxon>
        <taxon>Bacteroidota</taxon>
        <taxon>Bacteroidia</taxon>
        <taxon>Bacteroidales</taxon>
        <taxon>Bacteroidaceae</taxon>
        <taxon>Bacteroides</taxon>
    </lineage>
</organism>
<feature type="transmembrane region" description="Helical" evidence="5">
    <location>
        <begin position="90"/>
        <end position="109"/>
    </location>
</feature>
<name>E6SRV2_BACT6</name>
<dbReference type="Proteomes" id="UP000008630">
    <property type="component" value="Chromosome"/>
</dbReference>
<evidence type="ECO:0000256" key="1">
    <source>
        <dbReference type="ARBA" id="ARBA00004141"/>
    </source>
</evidence>
<dbReference type="GO" id="GO:0030416">
    <property type="term" value="P:methylamine metabolic process"/>
    <property type="evidence" value="ECO:0007669"/>
    <property type="project" value="InterPro"/>
</dbReference>
<dbReference type="GO" id="GO:0016020">
    <property type="term" value="C:membrane"/>
    <property type="evidence" value="ECO:0007669"/>
    <property type="project" value="UniProtKB-SubCell"/>
</dbReference>
<evidence type="ECO:0000313" key="7">
    <source>
        <dbReference type="EMBL" id="ADV42111.1"/>
    </source>
</evidence>
<proteinExistence type="predicted"/>
<keyword evidence="2 5" id="KW-0812">Transmembrane</keyword>
<reference evidence="7 8" key="2">
    <citation type="journal article" date="2011" name="Stand. Genomic Sci.">
        <title>Complete genome sequence of Bacteroides helcogenes type strain (P 36-108).</title>
        <authorList>
            <person name="Pati A."/>
            <person name="Gronow S."/>
            <person name="Zeytun A."/>
            <person name="Lapidus A."/>
            <person name="Nolan M."/>
            <person name="Hammon N."/>
            <person name="Deshpande S."/>
            <person name="Cheng J.F."/>
            <person name="Tapia R."/>
            <person name="Han C."/>
            <person name="Goodwin L."/>
            <person name="Pitluck S."/>
            <person name="Liolios K."/>
            <person name="Pagani I."/>
            <person name="Ivanova N."/>
            <person name="Mavromatis K."/>
            <person name="Chen A."/>
            <person name="Palaniappan K."/>
            <person name="Land M."/>
            <person name="Hauser L."/>
            <person name="Chang Y.J."/>
            <person name="Jeffries C.D."/>
            <person name="Detter J.C."/>
            <person name="Brambilla E."/>
            <person name="Rohde M."/>
            <person name="Goker M."/>
            <person name="Woyke T."/>
            <person name="Bristow J."/>
            <person name="Eisen J.A."/>
            <person name="Markowitz V."/>
            <person name="Hugenholtz P."/>
            <person name="Kyrpides N.C."/>
            <person name="Klenk H.P."/>
            <person name="Lucas S."/>
        </authorList>
    </citation>
    <scope>NUCLEOTIDE SEQUENCE [LARGE SCALE GENOMIC DNA]</scope>
    <source>
        <strain evidence="8">ATCC 35417 / DSM 20613 / JCM 6297 / CCUG 15421 / P 36-108</strain>
    </source>
</reference>
<feature type="transmembrane region" description="Helical" evidence="5">
    <location>
        <begin position="58"/>
        <end position="83"/>
    </location>
</feature>
<sequence length="432" mass="49481">METEKKHIIAKVWVNVCRFLLGLVFIFSGFVKAVDPLGFFYKIQDYLAAFGMESWFPVYLPLLFGIVLSAVEFSVGIFMFLGIRKNTASTLALLIMGAMTPLTFYLALADPVSDCGCFGDAWILTNWQTFGKNIVLLIAAISIFRWKDLTVRFITAKMEWMVSMYTFLFIFVLSFYCLGNLPILDFRPYKIGVNIKAGMEIPEGANPGVFESRFVLEKDGKRQEFALEDYPDSTWKFIETHTVLKEKGYEPPIHDFSMMNLETGEDITDSVLSDKGYAFLLVAHRIEDADDSNIDLINEIYDYSLEHGYAFYALTSSPEDEIELWRDKTGAEYPFCQMDDITLKTIIRSNPGLLLIKDGTILNKWSDNRLPDEYVLTDSLDKLEVGKQKQESDWHTMGCVLLWFIIPLMLVIGVDILVVKRKYINPFNNKTK</sequence>
<feature type="transmembrane region" description="Helical" evidence="5">
    <location>
        <begin position="129"/>
        <end position="146"/>
    </location>
</feature>
<evidence type="ECO:0000259" key="6">
    <source>
        <dbReference type="Pfam" id="PF07291"/>
    </source>
</evidence>
<keyword evidence="3 5" id="KW-1133">Transmembrane helix</keyword>
<evidence type="ECO:0000256" key="3">
    <source>
        <dbReference type="ARBA" id="ARBA00022989"/>
    </source>
</evidence>
<dbReference type="InterPro" id="IPR009908">
    <property type="entry name" value="Methylamine_util_MauE"/>
</dbReference>
<evidence type="ECO:0000256" key="2">
    <source>
        <dbReference type="ARBA" id="ARBA00022692"/>
    </source>
</evidence>
<comment type="subcellular location">
    <subcellularLocation>
        <location evidence="1">Membrane</location>
        <topology evidence="1">Multi-pass membrane protein</topology>
    </subcellularLocation>
</comment>
<dbReference type="KEGG" id="bhl:Bache_0081"/>
<feature type="domain" description="Methylamine utilisation protein MauE" evidence="6">
    <location>
        <begin position="14"/>
        <end position="142"/>
    </location>
</feature>
<dbReference type="RefSeq" id="WP_013545749.1">
    <property type="nucleotide sequence ID" value="NC_014933.1"/>
</dbReference>
<accession>E6SRV2</accession>
<dbReference type="Pfam" id="PF07291">
    <property type="entry name" value="MauE"/>
    <property type="match status" value="1"/>
</dbReference>
<keyword evidence="4 5" id="KW-0472">Membrane</keyword>
<dbReference type="STRING" id="693979.Bache_0081"/>
<feature type="transmembrane region" description="Helical" evidence="5">
    <location>
        <begin position="12"/>
        <end position="31"/>
    </location>
</feature>